<gene>
    <name evidence="4" type="ORF">MMUR_53600</name>
</gene>
<dbReference type="Gene3D" id="3.30.70.1230">
    <property type="entry name" value="Nucleotide cyclase"/>
    <property type="match status" value="1"/>
</dbReference>
<keyword evidence="5" id="KW-1185">Reference proteome</keyword>
<keyword evidence="2" id="KW-0067">ATP-binding</keyword>
<dbReference type="InterPro" id="IPR001054">
    <property type="entry name" value="A/G_cyclase"/>
</dbReference>
<evidence type="ECO:0000259" key="3">
    <source>
        <dbReference type="PROSITE" id="PS50125"/>
    </source>
</evidence>
<dbReference type="SUPFAM" id="SSF55073">
    <property type="entry name" value="Nucleotide cyclase"/>
    <property type="match status" value="1"/>
</dbReference>
<dbReference type="Gene3D" id="1.25.40.10">
    <property type="entry name" value="Tetratricopeptide repeat domain"/>
    <property type="match status" value="1"/>
</dbReference>
<dbReference type="GO" id="GO:0009190">
    <property type="term" value="P:cyclic nucleotide biosynthetic process"/>
    <property type="evidence" value="ECO:0007669"/>
    <property type="project" value="InterPro"/>
</dbReference>
<evidence type="ECO:0000313" key="4">
    <source>
        <dbReference type="EMBL" id="GFG61224.1"/>
    </source>
</evidence>
<dbReference type="GO" id="GO:0005737">
    <property type="term" value="C:cytoplasm"/>
    <property type="evidence" value="ECO:0007669"/>
    <property type="project" value="TreeGrafter"/>
</dbReference>
<dbReference type="SMART" id="SM00044">
    <property type="entry name" value="CYCc"/>
    <property type="match status" value="1"/>
</dbReference>
<dbReference type="RefSeq" id="WP_193491061.1">
    <property type="nucleotide sequence ID" value="NZ_BAAAMC010000010.1"/>
</dbReference>
<dbReference type="Pfam" id="PF00211">
    <property type="entry name" value="Guanylate_cyc"/>
    <property type="match status" value="1"/>
</dbReference>
<dbReference type="SUPFAM" id="SSF52540">
    <property type="entry name" value="P-loop containing nucleoside triphosphate hydrolases"/>
    <property type="match status" value="1"/>
</dbReference>
<dbReference type="Pfam" id="PF13191">
    <property type="entry name" value="AAA_16"/>
    <property type="match status" value="1"/>
</dbReference>
<accession>A0A7I9WU33</accession>
<comment type="caution">
    <text evidence="4">The sequence shown here is derived from an EMBL/GenBank/DDBJ whole genome shotgun (WGS) entry which is preliminary data.</text>
</comment>
<dbReference type="InterPro" id="IPR041664">
    <property type="entry name" value="AAA_16"/>
</dbReference>
<dbReference type="Proteomes" id="UP000465241">
    <property type="component" value="Unassembled WGS sequence"/>
</dbReference>
<evidence type="ECO:0000256" key="2">
    <source>
        <dbReference type="ARBA" id="ARBA00022840"/>
    </source>
</evidence>
<dbReference type="PANTHER" id="PTHR16305">
    <property type="entry name" value="TESTICULAR SOLUBLE ADENYLYL CYCLASE"/>
    <property type="match status" value="1"/>
</dbReference>
<dbReference type="InterPro" id="IPR027417">
    <property type="entry name" value="P-loop_NTPase"/>
</dbReference>
<dbReference type="InterPro" id="IPR011990">
    <property type="entry name" value="TPR-like_helical_dom_sf"/>
</dbReference>
<dbReference type="GO" id="GO:0004016">
    <property type="term" value="F:adenylate cyclase activity"/>
    <property type="evidence" value="ECO:0007669"/>
    <property type="project" value="TreeGrafter"/>
</dbReference>
<evidence type="ECO:0000313" key="5">
    <source>
        <dbReference type="Proteomes" id="UP000465241"/>
    </source>
</evidence>
<proteinExistence type="predicted"/>
<keyword evidence="1" id="KW-0547">Nucleotide-binding</keyword>
<dbReference type="PROSITE" id="PS50125">
    <property type="entry name" value="GUANYLATE_CYCLASE_2"/>
    <property type="match status" value="1"/>
</dbReference>
<dbReference type="InterPro" id="IPR029787">
    <property type="entry name" value="Nucleotide_cyclase"/>
</dbReference>
<sequence length="1061" mass="115198">MNRRHQPDIDELLDRAFQAISHGDRETAARLAGQVLAADQFNADAEDLLAAPVDQGEIRRLTIMFADVVDSTVLSTRVEPEVYRTVVGRYQSLVSAAVRRYEGHIASTKGDGLLAVFGHPVAHENDVQRAVQAGLDITRDVARLNEQARRKFGVGIQVRVGIHRGVVYLDIAQDDVYGFAANFTARISGLADPNTVAVSEAVTRLVGHLFELQERPPRPVKGVDGPVPSFLVTAERSSTTYPLGPMVGRQQELAHLHAAWPQAVAGVLTTPGVALRGEAGIGKSRLAAAIAAVARETSAVVLELTGSPLHTDVGLHPVRRLLERRCGIERTSYAAERLRYLGAELERVELDPGSQTPLLAPVLGIAPESGYVAVDADGRILFENIISAVGDYLRAVMRSGPALVLAEDMHWFDEDTIEVVQGLLTSHRGHELIVMTGRDEAPLPTGTLVTEFQLCPLTAQETDELIVALHPGITDRGRRAVRHRCDGVPLYIEEVVAKVRAERSAAEPERVPDTLYEALFARLQSTKEAAEVVEAAATIGSHIDAGLLRAVLTMDEARGTDAIGQLVAGRILVAEGDGWRFRHELLREVAAELSPPSVRRRLHSRVADAIAAAPASNPDWVAAARHYTQAQRYLEAAEACRHASDSARRRGALNEARSHLVAGITQLDHHPPGVERNHVEVAMRLRLGLLIYAAEGVASAAAAAEFERCLELTGVDFTDDMFATLVSLYAYYAMRADLTRVEQLLESLRATLDGRREWFRAYNTAGFGMLAWYRGEFGAAIARLEEAAAARSDDNAPEVDAVWFMPNEGTASIYTHLALARYIVGDLAGAEAELARTARRCDEVDFPQGAFSLGYAKQMEFLIRLEAGQLDQAAAVAGELTALGAQHGFDSLTLVGAAQQATAAALVALADAAEPAALEHHIETLTGYLAVWRQLGAVALITYYDAVLARLLLAAGRLVEARTHIDTGLRLADETGMRFHSAELLRLRARLHDTPQDRADALWVALELARHQGALVYQLRCAVDLVEYDCPDARAVLATTVDDFPTQSEWPLLAHARTLIG</sequence>
<dbReference type="GO" id="GO:0005524">
    <property type="term" value="F:ATP binding"/>
    <property type="evidence" value="ECO:0007669"/>
    <property type="project" value="UniProtKB-KW"/>
</dbReference>
<evidence type="ECO:0000256" key="1">
    <source>
        <dbReference type="ARBA" id="ARBA00022741"/>
    </source>
</evidence>
<dbReference type="GO" id="GO:0035556">
    <property type="term" value="P:intracellular signal transduction"/>
    <property type="evidence" value="ECO:0007669"/>
    <property type="project" value="InterPro"/>
</dbReference>
<dbReference type="PANTHER" id="PTHR16305:SF28">
    <property type="entry name" value="GUANYLATE CYCLASE DOMAIN-CONTAINING PROTEIN"/>
    <property type="match status" value="1"/>
</dbReference>
<name>A0A7I9WU33_9MYCO</name>
<dbReference type="EMBL" id="BLKT01000003">
    <property type="protein sequence ID" value="GFG61224.1"/>
    <property type="molecule type" value="Genomic_DNA"/>
</dbReference>
<organism evidence="4 5">
    <name type="scientific">Mycolicibacterium murale</name>
    <dbReference type="NCBI Taxonomy" id="182220"/>
    <lineage>
        <taxon>Bacteria</taxon>
        <taxon>Bacillati</taxon>
        <taxon>Actinomycetota</taxon>
        <taxon>Actinomycetes</taxon>
        <taxon>Mycobacteriales</taxon>
        <taxon>Mycobacteriaceae</taxon>
        <taxon>Mycolicibacterium</taxon>
    </lineage>
</organism>
<protein>
    <submittedName>
        <fullName evidence="4">Adenylate/guanylate cyclase domain-containing protein</fullName>
    </submittedName>
</protein>
<feature type="domain" description="Guanylate cyclase" evidence="3">
    <location>
        <begin position="62"/>
        <end position="188"/>
    </location>
</feature>
<reference evidence="4 5" key="1">
    <citation type="journal article" date="2019" name="Emerg. Microbes Infect.">
        <title>Comprehensive subspecies identification of 175 nontuberculous mycobacteria species based on 7547 genomic profiles.</title>
        <authorList>
            <person name="Matsumoto Y."/>
            <person name="Kinjo T."/>
            <person name="Motooka D."/>
            <person name="Nabeya D."/>
            <person name="Jung N."/>
            <person name="Uechi K."/>
            <person name="Horii T."/>
            <person name="Iida T."/>
            <person name="Fujita J."/>
            <person name="Nakamura S."/>
        </authorList>
    </citation>
    <scope>NUCLEOTIDE SEQUENCE [LARGE SCALE GENOMIC DNA]</scope>
    <source>
        <strain evidence="4 5">JCM 13392</strain>
    </source>
</reference>
<dbReference type="AlphaFoldDB" id="A0A7I9WU33"/>
<dbReference type="CDD" id="cd07302">
    <property type="entry name" value="CHD"/>
    <property type="match status" value="1"/>
</dbReference>